<keyword evidence="2" id="KW-1185">Reference proteome</keyword>
<name>A0AAD7SPE6_9TELE</name>
<gene>
    <name evidence="1" type="ORF">AAFF_G00323120</name>
</gene>
<accession>A0AAD7SPE6</accession>
<comment type="caution">
    <text evidence="1">The sequence shown here is derived from an EMBL/GenBank/DDBJ whole genome shotgun (WGS) entry which is preliminary data.</text>
</comment>
<dbReference type="Proteomes" id="UP001221898">
    <property type="component" value="Unassembled WGS sequence"/>
</dbReference>
<proteinExistence type="predicted"/>
<sequence>MKGKFGSGITTKTKKKHGKALTLTLTLQYNCWMNLRGLAPASPPAARGSPAPSASLEQQKLELEISLLKKQHALLDQQEALPNKRGLVTNNLHKDKQDGVLELQEEYYSHQLKMLNE</sequence>
<protein>
    <submittedName>
        <fullName evidence="1">Uncharacterized protein</fullName>
    </submittedName>
</protein>
<reference evidence="1" key="1">
    <citation type="journal article" date="2023" name="Science">
        <title>Genome structures resolve the early diversification of teleost fishes.</title>
        <authorList>
            <person name="Parey E."/>
            <person name="Louis A."/>
            <person name="Montfort J."/>
            <person name="Bouchez O."/>
            <person name="Roques C."/>
            <person name="Iampietro C."/>
            <person name="Lluch J."/>
            <person name="Castinel A."/>
            <person name="Donnadieu C."/>
            <person name="Desvignes T."/>
            <person name="Floi Bucao C."/>
            <person name="Jouanno E."/>
            <person name="Wen M."/>
            <person name="Mejri S."/>
            <person name="Dirks R."/>
            <person name="Jansen H."/>
            <person name="Henkel C."/>
            <person name="Chen W.J."/>
            <person name="Zahm M."/>
            <person name="Cabau C."/>
            <person name="Klopp C."/>
            <person name="Thompson A.W."/>
            <person name="Robinson-Rechavi M."/>
            <person name="Braasch I."/>
            <person name="Lecointre G."/>
            <person name="Bobe J."/>
            <person name="Postlethwait J.H."/>
            <person name="Berthelot C."/>
            <person name="Roest Crollius H."/>
            <person name="Guiguen Y."/>
        </authorList>
    </citation>
    <scope>NUCLEOTIDE SEQUENCE</scope>
    <source>
        <strain evidence="1">NC1722</strain>
    </source>
</reference>
<dbReference type="EMBL" id="JAINUG010000049">
    <property type="protein sequence ID" value="KAJ8405321.1"/>
    <property type="molecule type" value="Genomic_DNA"/>
</dbReference>
<organism evidence="1 2">
    <name type="scientific">Aldrovandia affinis</name>
    <dbReference type="NCBI Taxonomy" id="143900"/>
    <lineage>
        <taxon>Eukaryota</taxon>
        <taxon>Metazoa</taxon>
        <taxon>Chordata</taxon>
        <taxon>Craniata</taxon>
        <taxon>Vertebrata</taxon>
        <taxon>Euteleostomi</taxon>
        <taxon>Actinopterygii</taxon>
        <taxon>Neopterygii</taxon>
        <taxon>Teleostei</taxon>
        <taxon>Notacanthiformes</taxon>
        <taxon>Halosauridae</taxon>
        <taxon>Aldrovandia</taxon>
    </lineage>
</organism>
<evidence type="ECO:0000313" key="2">
    <source>
        <dbReference type="Proteomes" id="UP001221898"/>
    </source>
</evidence>
<evidence type="ECO:0000313" key="1">
    <source>
        <dbReference type="EMBL" id="KAJ8405321.1"/>
    </source>
</evidence>
<dbReference type="AlphaFoldDB" id="A0AAD7SPE6"/>